<dbReference type="InterPro" id="IPR036721">
    <property type="entry name" value="RCK_C_sf"/>
</dbReference>
<name>A0ABY8J1M8_9BACI</name>
<dbReference type="EMBL" id="CP121671">
    <property type="protein sequence ID" value="WFT75477.1"/>
    <property type="molecule type" value="Genomic_DNA"/>
</dbReference>
<dbReference type="Gene3D" id="3.40.50.720">
    <property type="entry name" value="NAD(P)-binding Rossmann-like Domain"/>
    <property type="match status" value="1"/>
</dbReference>
<evidence type="ECO:0000259" key="1">
    <source>
        <dbReference type="PROSITE" id="PS51201"/>
    </source>
</evidence>
<dbReference type="PANTHER" id="PTHR43833:SF7">
    <property type="entry name" value="KTR SYSTEM POTASSIUM UPTAKE PROTEIN C"/>
    <property type="match status" value="1"/>
</dbReference>
<dbReference type="InterPro" id="IPR006037">
    <property type="entry name" value="RCK_C"/>
</dbReference>
<dbReference type="SUPFAM" id="SSF116726">
    <property type="entry name" value="TrkA C-terminal domain-like"/>
    <property type="match status" value="1"/>
</dbReference>
<dbReference type="InterPro" id="IPR050721">
    <property type="entry name" value="Trk_Ktr_HKT_K-transport"/>
</dbReference>
<protein>
    <submittedName>
        <fullName evidence="3">TrkA family potassium uptake protein</fullName>
    </submittedName>
</protein>
<dbReference type="RefSeq" id="WP_283077443.1">
    <property type="nucleotide sequence ID" value="NZ_CP121671.1"/>
</dbReference>
<gene>
    <name evidence="3" type="ORF">P9989_03500</name>
</gene>
<dbReference type="PANTHER" id="PTHR43833">
    <property type="entry name" value="POTASSIUM CHANNEL PROTEIN 2-RELATED-RELATED"/>
    <property type="match status" value="1"/>
</dbReference>
<dbReference type="PROSITE" id="PS51202">
    <property type="entry name" value="RCK_C"/>
    <property type="match status" value="1"/>
</dbReference>
<dbReference type="SUPFAM" id="SSF51735">
    <property type="entry name" value="NAD(P)-binding Rossmann-fold domains"/>
    <property type="match status" value="1"/>
</dbReference>
<evidence type="ECO:0000313" key="4">
    <source>
        <dbReference type="Proteomes" id="UP001221597"/>
    </source>
</evidence>
<proteinExistence type="predicted"/>
<dbReference type="PROSITE" id="PS51201">
    <property type="entry name" value="RCK_N"/>
    <property type="match status" value="1"/>
</dbReference>
<reference evidence="3 4" key="1">
    <citation type="submission" date="2023-04" db="EMBL/GenBank/DDBJ databases">
        <title>Genome sequence of Halobacillus naozhouensis KACC 21980.</title>
        <authorList>
            <person name="Kim S."/>
            <person name="Heo J."/>
            <person name="Kwon S.-W."/>
        </authorList>
    </citation>
    <scope>NUCLEOTIDE SEQUENCE [LARGE SCALE GENOMIC DNA]</scope>
    <source>
        <strain evidence="3 4">KCTC 13234</strain>
    </source>
</reference>
<keyword evidence="4" id="KW-1185">Reference proteome</keyword>
<dbReference type="InterPro" id="IPR036291">
    <property type="entry name" value="NAD(P)-bd_dom_sf"/>
</dbReference>
<dbReference type="Gene3D" id="3.30.70.1450">
    <property type="entry name" value="Regulator of K+ conductance, C-terminal domain"/>
    <property type="match status" value="1"/>
</dbReference>
<dbReference type="Proteomes" id="UP001221597">
    <property type="component" value="Chromosome"/>
</dbReference>
<feature type="domain" description="RCK N-terminal" evidence="1">
    <location>
        <begin position="2"/>
        <end position="118"/>
    </location>
</feature>
<accession>A0ABY8J1M8</accession>
<dbReference type="InterPro" id="IPR003148">
    <property type="entry name" value="RCK_N"/>
</dbReference>
<dbReference type="Pfam" id="PF02080">
    <property type="entry name" value="TrkA_C"/>
    <property type="match status" value="1"/>
</dbReference>
<dbReference type="Pfam" id="PF02254">
    <property type="entry name" value="TrkA_N"/>
    <property type="match status" value="1"/>
</dbReference>
<sequence length="221" mass="24454">MTKQYAVIGLGRFGGSICRTLSEQGQEVMAIDKSEEIVNEYKDLATYAIIANTTEQNMLKSLGIGNFDHVIVAIGDDIQASLLTTIMLKELDVKKVTAKAITEYHGRILYRIGADNVVHPERDMGKRVANHILSSSMLDYIELSDEYSVVEVLIGKSMIGQSLADLDVRANYGINILAIKREKEIDVSPEADKVLGEGDLMVIMGAEADIKRFRNNMLDND</sequence>
<organism evidence="3 4">
    <name type="scientific">Halobacillus naozhouensis</name>
    <dbReference type="NCBI Taxonomy" id="554880"/>
    <lineage>
        <taxon>Bacteria</taxon>
        <taxon>Bacillati</taxon>
        <taxon>Bacillota</taxon>
        <taxon>Bacilli</taxon>
        <taxon>Bacillales</taxon>
        <taxon>Bacillaceae</taxon>
        <taxon>Halobacillus</taxon>
    </lineage>
</organism>
<feature type="domain" description="RCK C-terminal" evidence="2">
    <location>
        <begin position="135"/>
        <end position="219"/>
    </location>
</feature>
<evidence type="ECO:0000313" key="3">
    <source>
        <dbReference type="EMBL" id="WFT75477.1"/>
    </source>
</evidence>
<evidence type="ECO:0000259" key="2">
    <source>
        <dbReference type="PROSITE" id="PS51202"/>
    </source>
</evidence>